<feature type="transmembrane region" description="Helical" evidence="2">
    <location>
        <begin position="240"/>
        <end position="264"/>
    </location>
</feature>
<accession>A0A7C8K1E8</accession>
<sequence>MAEDGSTESEKRMYQLSATSDVLPANIRFIDLAASGRSGRESNKQTKVVIKDPSQQFASHVTVTKVPPNEDGIDMNGNLAPDHRACNPESETNNNVHSSCCSIDDNVACLSSNYCLNQNGYVYRGACTDRDWEDSSCPRKYCTLFSGSGMNLLSCDDVSRSWCCADGGSTPCCKNENVTQFSLNAGMITYIATVASVSLPTTSTTSEVTTTSEEATTTTSSEPTATSVSQTAAAAISTGAAVGMGIGITIPTILAILFASLWLIERSKRKRQQAHSQPIVPPAPFTTDYQPYNGGEGLQPPELHNMSYSSELSNGYDRQPLQSADALELSAHSVKPPGYTGGY</sequence>
<protein>
    <recommendedName>
        <fullName evidence="5">Mid2 domain-containing protein</fullName>
    </recommendedName>
</protein>
<evidence type="ECO:0000313" key="4">
    <source>
        <dbReference type="Proteomes" id="UP000480548"/>
    </source>
</evidence>
<reference evidence="3 4" key="1">
    <citation type="submission" date="2019-06" db="EMBL/GenBank/DDBJ databases">
        <authorList>
            <person name="Palmer J.M."/>
        </authorList>
    </citation>
    <scope>NUCLEOTIDE SEQUENCE [LARGE SCALE GENOMIC DNA]</scope>
    <source>
        <strain evidence="3 4">TWF703</strain>
    </source>
</reference>
<dbReference type="AlphaFoldDB" id="A0A7C8K1E8"/>
<evidence type="ECO:0000256" key="1">
    <source>
        <dbReference type="SAM" id="MobiDB-lite"/>
    </source>
</evidence>
<name>A0A7C8K1E8_ORBOL</name>
<comment type="caution">
    <text evidence="3">The sequence shown here is derived from an EMBL/GenBank/DDBJ whole genome shotgun (WGS) entry which is preliminary data.</text>
</comment>
<keyword evidence="2" id="KW-0472">Membrane</keyword>
<feature type="region of interest" description="Disordered" evidence="1">
    <location>
        <begin position="272"/>
        <end position="317"/>
    </location>
</feature>
<keyword evidence="2" id="KW-0812">Transmembrane</keyword>
<evidence type="ECO:0000313" key="3">
    <source>
        <dbReference type="EMBL" id="KAF3131241.1"/>
    </source>
</evidence>
<feature type="region of interest" description="Disordered" evidence="1">
    <location>
        <begin position="202"/>
        <end position="225"/>
    </location>
</feature>
<gene>
    <name evidence="3" type="ORF">TWF703_007945</name>
</gene>
<dbReference type="Proteomes" id="UP000480548">
    <property type="component" value="Unassembled WGS sequence"/>
</dbReference>
<evidence type="ECO:0008006" key="5">
    <source>
        <dbReference type="Google" id="ProtNLM"/>
    </source>
</evidence>
<keyword evidence="2" id="KW-1133">Transmembrane helix</keyword>
<proteinExistence type="predicted"/>
<organism evidence="3 4">
    <name type="scientific">Orbilia oligospora</name>
    <name type="common">Nematode-trapping fungus</name>
    <name type="synonym">Arthrobotrys oligospora</name>
    <dbReference type="NCBI Taxonomy" id="2813651"/>
    <lineage>
        <taxon>Eukaryota</taxon>
        <taxon>Fungi</taxon>
        <taxon>Dikarya</taxon>
        <taxon>Ascomycota</taxon>
        <taxon>Pezizomycotina</taxon>
        <taxon>Orbiliomycetes</taxon>
        <taxon>Orbiliales</taxon>
        <taxon>Orbiliaceae</taxon>
        <taxon>Orbilia</taxon>
    </lineage>
</organism>
<evidence type="ECO:0000256" key="2">
    <source>
        <dbReference type="SAM" id="Phobius"/>
    </source>
</evidence>
<dbReference type="EMBL" id="WIQZ01000050">
    <property type="protein sequence ID" value="KAF3131241.1"/>
    <property type="molecule type" value="Genomic_DNA"/>
</dbReference>